<dbReference type="EMBL" id="LAZR01038505">
    <property type="protein sequence ID" value="KKL19387.1"/>
    <property type="molecule type" value="Genomic_DNA"/>
</dbReference>
<protein>
    <submittedName>
        <fullName evidence="1">Uncharacterized protein</fullName>
    </submittedName>
</protein>
<accession>A0A0F9BZL4</accession>
<reference evidence="1" key="1">
    <citation type="journal article" date="2015" name="Nature">
        <title>Complex archaea that bridge the gap between prokaryotes and eukaryotes.</title>
        <authorList>
            <person name="Spang A."/>
            <person name="Saw J.H."/>
            <person name="Jorgensen S.L."/>
            <person name="Zaremba-Niedzwiedzka K."/>
            <person name="Martijn J."/>
            <person name="Lind A.E."/>
            <person name="van Eijk R."/>
            <person name="Schleper C."/>
            <person name="Guy L."/>
            <person name="Ettema T.J."/>
        </authorList>
    </citation>
    <scope>NUCLEOTIDE SEQUENCE</scope>
</reference>
<sequence length="64" mass="7384">MKYLLVAAAVLGLIYVVFIDSKKAPNNDDRPEVIYQREVDKVQAIEGFLQETADQQREEMDKIQ</sequence>
<name>A0A0F9BZL4_9ZZZZ</name>
<comment type="caution">
    <text evidence="1">The sequence shown here is derived from an EMBL/GenBank/DDBJ whole genome shotgun (WGS) entry which is preliminary data.</text>
</comment>
<organism evidence="1">
    <name type="scientific">marine sediment metagenome</name>
    <dbReference type="NCBI Taxonomy" id="412755"/>
    <lineage>
        <taxon>unclassified sequences</taxon>
        <taxon>metagenomes</taxon>
        <taxon>ecological metagenomes</taxon>
    </lineage>
</organism>
<gene>
    <name evidence="1" type="ORF">LCGC14_2465970</name>
</gene>
<proteinExistence type="predicted"/>
<evidence type="ECO:0000313" key="1">
    <source>
        <dbReference type="EMBL" id="KKL19387.1"/>
    </source>
</evidence>
<dbReference type="AlphaFoldDB" id="A0A0F9BZL4"/>